<dbReference type="RefSeq" id="WP_168727891.1">
    <property type="nucleotide sequence ID" value="NZ_CP051298.1"/>
</dbReference>
<dbReference type="AlphaFoldDB" id="A0A858ZTQ8"/>
<sequence length="168" mass="18678">MKPTPSALKWMAEKRARVAFDLDFNLQLIADLQAKAAALQEDLAAIDRSIGLYDETIDPGAIEPVNGWRGNYGKRGALKAAVVEVLEAHAPNWVSTDAIESAIRAKFGLVFETPVVRKHWYNGSFRNTLKTLASSGRVERLQDPNSRPNETGHWRIKSDTPRLADLAR</sequence>
<evidence type="ECO:0000313" key="3">
    <source>
        <dbReference type="EMBL" id="QKD44340.1"/>
    </source>
</evidence>
<dbReference type="EMBL" id="CP051298">
    <property type="protein sequence ID" value="QKD45934.1"/>
    <property type="molecule type" value="Genomic_DNA"/>
</dbReference>
<accession>A0A858ZTQ8</accession>
<feature type="compositionally biased region" description="Basic and acidic residues" evidence="2">
    <location>
        <begin position="150"/>
        <end position="168"/>
    </location>
</feature>
<reference evidence="3 5" key="1">
    <citation type="submission" date="2020-05" db="EMBL/GenBank/DDBJ databases">
        <title>Complete genome sequence of Alicycliphilus denitrificans DP3.</title>
        <authorList>
            <person name="Chen X."/>
        </authorList>
    </citation>
    <scope>NUCLEOTIDE SEQUENCE [LARGE SCALE GENOMIC DNA]</scope>
    <source>
        <strain evidence="3 5">DP3</strain>
    </source>
</reference>
<dbReference type="Proteomes" id="UP000500755">
    <property type="component" value="Chromosome"/>
</dbReference>
<evidence type="ECO:0000256" key="1">
    <source>
        <dbReference type="SAM" id="Coils"/>
    </source>
</evidence>
<organism evidence="3 5">
    <name type="scientific">Alicycliphilus denitrificans</name>
    <dbReference type="NCBI Taxonomy" id="179636"/>
    <lineage>
        <taxon>Bacteria</taxon>
        <taxon>Pseudomonadati</taxon>
        <taxon>Pseudomonadota</taxon>
        <taxon>Betaproteobacteria</taxon>
        <taxon>Burkholderiales</taxon>
        <taxon>Comamonadaceae</taxon>
        <taxon>Alicycliphilus</taxon>
    </lineage>
</organism>
<evidence type="ECO:0000256" key="2">
    <source>
        <dbReference type="SAM" id="MobiDB-lite"/>
    </source>
</evidence>
<proteinExistence type="predicted"/>
<keyword evidence="1" id="KW-0175">Coiled coil</keyword>
<gene>
    <name evidence="3" type="ORF">HF896_12220</name>
    <name evidence="4" type="ORF">HF896_21025</name>
</gene>
<dbReference type="EMBL" id="CP051298">
    <property type="protein sequence ID" value="QKD44340.1"/>
    <property type="molecule type" value="Genomic_DNA"/>
</dbReference>
<name>A0A858ZTQ8_9BURK</name>
<evidence type="ECO:0000313" key="4">
    <source>
        <dbReference type="EMBL" id="QKD45934.1"/>
    </source>
</evidence>
<feature type="coiled-coil region" evidence="1">
    <location>
        <begin position="22"/>
        <end position="49"/>
    </location>
</feature>
<protein>
    <submittedName>
        <fullName evidence="3">Uncharacterized protein</fullName>
    </submittedName>
</protein>
<feature type="region of interest" description="Disordered" evidence="2">
    <location>
        <begin position="136"/>
        <end position="168"/>
    </location>
</feature>
<evidence type="ECO:0000313" key="5">
    <source>
        <dbReference type="Proteomes" id="UP000500755"/>
    </source>
</evidence>